<dbReference type="STRING" id="1839936.SBU_000754"/>
<dbReference type="EMBL" id="LYOR01000003">
    <property type="protein sequence ID" value="OFV66212.1"/>
    <property type="molecule type" value="Genomic_DNA"/>
</dbReference>
<comment type="caution">
    <text evidence="3">The sequence shown here is derived from an EMBL/GenBank/DDBJ whole genome shotgun (WGS) entry which is preliminary data.</text>
</comment>
<keyword evidence="2" id="KW-1133">Transmembrane helix</keyword>
<feature type="transmembrane region" description="Helical" evidence="2">
    <location>
        <begin position="6"/>
        <end position="24"/>
    </location>
</feature>
<sequence>MFAFTIFLAIALAVALFMMYVMHVRIQQLTEELRELKAKVEIRGDELEQLARDIEEFKRLRII</sequence>
<evidence type="ECO:0000256" key="1">
    <source>
        <dbReference type="SAM" id="Coils"/>
    </source>
</evidence>
<dbReference type="AlphaFoldDB" id="A0A1F2P5E4"/>
<keyword evidence="2" id="KW-0812">Transmembrane</keyword>
<name>A0A1F2P5E4_9EURY</name>
<evidence type="ECO:0000256" key="2">
    <source>
        <dbReference type="SAM" id="Phobius"/>
    </source>
</evidence>
<protein>
    <submittedName>
        <fullName evidence="3">Uncharacterized protein</fullName>
    </submittedName>
</protein>
<gene>
    <name evidence="3" type="ORF">SBU_000754</name>
</gene>
<reference evidence="3" key="1">
    <citation type="submission" date="2016-05" db="EMBL/GenBank/DDBJ databases">
        <title>Microbial consortia oxidize butane by reversing methanogenesis.</title>
        <authorList>
            <person name="Laso-Perez R."/>
            <person name="Richter M."/>
            <person name="Wegener G."/>
            <person name="Musat F."/>
        </authorList>
    </citation>
    <scope>NUCLEOTIDE SEQUENCE [LARGE SCALE GENOMIC DNA]</scope>
    <source>
        <strain evidence="3">BOX1</strain>
    </source>
</reference>
<keyword evidence="4" id="KW-1185">Reference proteome</keyword>
<keyword evidence="1" id="KW-0175">Coiled coil</keyword>
<accession>A0A1F2P5E4</accession>
<proteinExistence type="predicted"/>
<feature type="coiled-coil region" evidence="1">
    <location>
        <begin position="26"/>
        <end position="53"/>
    </location>
</feature>
<organism evidence="3 4">
    <name type="scientific">Candidatus Syntropharchaeum butanivorans</name>
    <dbReference type="NCBI Taxonomy" id="1839936"/>
    <lineage>
        <taxon>Archaea</taxon>
        <taxon>Methanobacteriati</taxon>
        <taxon>Methanobacteriota</taxon>
        <taxon>Stenosarchaea group</taxon>
        <taxon>Methanomicrobia</taxon>
        <taxon>Methanosarcinales</taxon>
        <taxon>ANME-2 cluster</taxon>
        <taxon>Candidatus Syntropharchaeum</taxon>
    </lineage>
</organism>
<evidence type="ECO:0000313" key="3">
    <source>
        <dbReference type="EMBL" id="OFV66212.1"/>
    </source>
</evidence>
<dbReference type="Proteomes" id="UP000185779">
    <property type="component" value="Unassembled WGS sequence"/>
</dbReference>
<keyword evidence="2" id="KW-0472">Membrane</keyword>
<evidence type="ECO:0000313" key="4">
    <source>
        <dbReference type="Proteomes" id="UP000185779"/>
    </source>
</evidence>